<reference evidence="6 7" key="1">
    <citation type="journal article" date="2018" name="PLoS ONE">
        <title>The draft genome of Kipferlia bialata reveals reductive genome evolution in fornicate parasites.</title>
        <authorList>
            <person name="Tanifuji G."/>
            <person name="Takabayashi S."/>
            <person name="Kume K."/>
            <person name="Takagi M."/>
            <person name="Nakayama T."/>
            <person name="Kamikawa R."/>
            <person name="Inagaki Y."/>
            <person name="Hashimoto T."/>
        </authorList>
    </citation>
    <scope>NUCLEOTIDE SEQUENCE [LARGE SCALE GENOMIC DNA]</scope>
    <source>
        <strain evidence="6">NY0173</strain>
    </source>
</reference>
<dbReference type="EMBL" id="BDIP01005647">
    <property type="protein sequence ID" value="GIQ89992.1"/>
    <property type="molecule type" value="Genomic_DNA"/>
</dbReference>
<organism evidence="6 7">
    <name type="scientific">Kipferlia bialata</name>
    <dbReference type="NCBI Taxonomy" id="797122"/>
    <lineage>
        <taxon>Eukaryota</taxon>
        <taxon>Metamonada</taxon>
        <taxon>Carpediemonas-like organisms</taxon>
        <taxon>Kipferlia</taxon>
    </lineage>
</organism>
<dbReference type="Gene3D" id="3.40.800.10">
    <property type="entry name" value="Ureohydrolase domain"/>
    <property type="match status" value="1"/>
</dbReference>
<keyword evidence="3 5" id="KW-0378">Hydrolase</keyword>
<feature type="binding site" evidence="4">
    <location>
        <position position="124"/>
    </location>
    <ligand>
        <name>Mn(2+)</name>
        <dbReference type="ChEBI" id="CHEBI:29035"/>
        <label>2</label>
    </ligand>
</feature>
<accession>A0A9K3D845</accession>
<name>A0A9K3D845_9EUKA</name>
<evidence type="ECO:0000313" key="7">
    <source>
        <dbReference type="Proteomes" id="UP000265618"/>
    </source>
</evidence>
<keyword evidence="7" id="KW-1185">Reference proteome</keyword>
<comment type="cofactor">
    <cofactor evidence="4">
        <name>Mn(2+)</name>
        <dbReference type="ChEBI" id="CHEBI:29035"/>
    </cofactor>
    <text evidence="4">Binds 2 manganese ions per subunit.</text>
</comment>
<dbReference type="PIRSF" id="PIRSF036979">
    <property type="entry name" value="Arginase"/>
    <property type="match status" value="1"/>
</dbReference>
<gene>
    <name evidence="6" type="ORF">KIPB_012621</name>
</gene>
<dbReference type="SUPFAM" id="SSF52768">
    <property type="entry name" value="Arginase/deacetylase"/>
    <property type="match status" value="1"/>
</dbReference>
<feature type="binding site" evidence="4">
    <location>
        <position position="122"/>
    </location>
    <ligand>
        <name>Mn(2+)</name>
        <dbReference type="ChEBI" id="CHEBI:29035"/>
        <label>1</label>
    </ligand>
</feature>
<proteinExistence type="inferred from homology"/>
<keyword evidence="4" id="KW-0464">Manganese</keyword>
<comment type="caution">
    <text evidence="6">The sequence shown here is derived from an EMBL/GenBank/DDBJ whole genome shotgun (WGS) entry which is preliminary data.</text>
</comment>
<evidence type="ECO:0000256" key="5">
    <source>
        <dbReference type="RuleBase" id="RU003684"/>
    </source>
</evidence>
<feature type="non-terminal residue" evidence="6">
    <location>
        <position position="1"/>
    </location>
</feature>
<dbReference type="InterPro" id="IPR023696">
    <property type="entry name" value="Ureohydrolase_dom_sf"/>
</dbReference>
<dbReference type="InterPro" id="IPR006035">
    <property type="entry name" value="Ureohydrolase"/>
</dbReference>
<sequence>GTSGDIVIVGFPYDEGVRRNGGRSGASEGPSKFREVLRRTGAVVNPVTNVDLSNISITDAGDIQPGLELERAHTLLAQIVERIVSAGGVPFVVGGGHDIGYPDCYGAIKGLGHGDMGVINVDSHFDVRPLKQGRVHSGCPFRLLLESEEFTGSFVEFGAQSHQCCCDHRDYILGCNQIGRVETEIHWLDNMHGDVIGHFDSVLQSLNLKHPSVCVSFDMDAIRASDMPGVSCPAPIGLTTDDALHIAEVCIGD</sequence>
<dbReference type="PANTHER" id="PTHR11358:SF26">
    <property type="entry name" value="GUANIDINO ACID HYDROLASE, MITOCHONDRIAL"/>
    <property type="match status" value="1"/>
</dbReference>
<evidence type="ECO:0000256" key="1">
    <source>
        <dbReference type="ARBA" id="ARBA00009227"/>
    </source>
</evidence>
<comment type="similarity">
    <text evidence="1">Belongs to the arginase family. Agmatinase subfamily.</text>
</comment>
<protein>
    <submittedName>
        <fullName evidence="6">Ureohydrolase</fullName>
    </submittedName>
</protein>
<dbReference type="OrthoDB" id="288726at2759"/>
<dbReference type="GO" id="GO:0033389">
    <property type="term" value="P:putrescine biosynthetic process from arginine, via agmatine"/>
    <property type="evidence" value="ECO:0007669"/>
    <property type="project" value="TreeGrafter"/>
</dbReference>
<dbReference type="Proteomes" id="UP000265618">
    <property type="component" value="Unassembled WGS sequence"/>
</dbReference>
<dbReference type="GO" id="GO:0008783">
    <property type="term" value="F:agmatinase activity"/>
    <property type="evidence" value="ECO:0007669"/>
    <property type="project" value="TreeGrafter"/>
</dbReference>
<feature type="binding site" evidence="4">
    <location>
        <position position="220"/>
    </location>
    <ligand>
        <name>Mn(2+)</name>
        <dbReference type="ChEBI" id="CHEBI:29035"/>
        <label>1</label>
    </ligand>
</feature>
<evidence type="ECO:0000256" key="4">
    <source>
        <dbReference type="PIRSR" id="PIRSR036979-1"/>
    </source>
</evidence>
<evidence type="ECO:0000256" key="3">
    <source>
        <dbReference type="ARBA" id="ARBA00022801"/>
    </source>
</evidence>
<dbReference type="AlphaFoldDB" id="A0A9K3D845"/>
<dbReference type="GO" id="GO:0046872">
    <property type="term" value="F:metal ion binding"/>
    <property type="evidence" value="ECO:0007669"/>
    <property type="project" value="UniProtKB-KW"/>
</dbReference>
<keyword evidence="2 4" id="KW-0479">Metal-binding</keyword>
<feature type="binding site" evidence="4">
    <location>
        <position position="218"/>
    </location>
    <ligand>
        <name>Mn(2+)</name>
        <dbReference type="ChEBI" id="CHEBI:29035"/>
        <label>1</label>
    </ligand>
</feature>
<feature type="binding site" evidence="4">
    <location>
        <position position="126"/>
    </location>
    <ligand>
        <name>Mn(2+)</name>
        <dbReference type="ChEBI" id="CHEBI:29035"/>
        <label>2</label>
    </ligand>
</feature>
<dbReference type="InterPro" id="IPR020855">
    <property type="entry name" value="Ureohydrolase_Mn_BS"/>
</dbReference>
<evidence type="ECO:0000313" key="6">
    <source>
        <dbReference type="EMBL" id="GIQ89992.1"/>
    </source>
</evidence>
<evidence type="ECO:0000256" key="2">
    <source>
        <dbReference type="ARBA" id="ARBA00022723"/>
    </source>
</evidence>
<dbReference type="PROSITE" id="PS51409">
    <property type="entry name" value="ARGINASE_2"/>
    <property type="match status" value="1"/>
</dbReference>
<feature type="binding site" evidence="4">
    <location>
        <position position="97"/>
    </location>
    <ligand>
        <name>Mn(2+)</name>
        <dbReference type="ChEBI" id="CHEBI:29035"/>
        <label>1</label>
    </ligand>
</feature>
<dbReference type="PROSITE" id="PS01053">
    <property type="entry name" value="ARGINASE_1"/>
    <property type="match status" value="1"/>
</dbReference>
<dbReference type="PANTHER" id="PTHR11358">
    <property type="entry name" value="ARGINASE/AGMATINASE"/>
    <property type="match status" value="1"/>
</dbReference>
<dbReference type="Pfam" id="PF00491">
    <property type="entry name" value="Arginase"/>
    <property type="match status" value="1"/>
</dbReference>